<evidence type="ECO:0008006" key="3">
    <source>
        <dbReference type="Google" id="ProtNLM"/>
    </source>
</evidence>
<evidence type="ECO:0000313" key="2">
    <source>
        <dbReference type="Proteomes" id="UP000230069"/>
    </source>
</evidence>
<dbReference type="InParanoid" id="A0A2G5EI39"/>
<organism evidence="1 2">
    <name type="scientific">Aquilegia coerulea</name>
    <name type="common">Rocky mountain columbine</name>
    <dbReference type="NCBI Taxonomy" id="218851"/>
    <lineage>
        <taxon>Eukaryota</taxon>
        <taxon>Viridiplantae</taxon>
        <taxon>Streptophyta</taxon>
        <taxon>Embryophyta</taxon>
        <taxon>Tracheophyta</taxon>
        <taxon>Spermatophyta</taxon>
        <taxon>Magnoliopsida</taxon>
        <taxon>Ranunculales</taxon>
        <taxon>Ranunculaceae</taxon>
        <taxon>Thalictroideae</taxon>
        <taxon>Aquilegia</taxon>
    </lineage>
</organism>
<dbReference type="EMBL" id="KZ305025">
    <property type="protein sequence ID" value="PIA55257.1"/>
    <property type="molecule type" value="Genomic_DNA"/>
</dbReference>
<accession>A0A2G5EI39</accession>
<reference evidence="1 2" key="1">
    <citation type="submission" date="2017-09" db="EMBL/GenBank/DDBJ databases">
        <title>WGS assembly of Aquilegia coerulea Goldsmith.</title>
        <authorList>
            <person name="Hodges S."/>
            <person name="Kramer E."/>
            <person name="Nordborg M."/>
            <person name="Tomkins J."/>
            <person name="Borevitz J."/>
            <person name="Derieg N."/>
            <person name="Yan J."/>
            <person name="Mihaltcheva S."/>
            <person name="Hayes R.D."/>
            <person name="Rokhsar D."/>
        </authorList>
    </citation>
    <scope>NUCLEOTIDE SEQUENCE [LARGE SCALE GENOMIC DNA]</scope>
    <source>
        <strain evidence="2">cv. Goldsmith</strain>
    </source>
</reference>
<dbReference type="AlphaFoldDB" id="A0A2G5EI39"/>
<sequence length="109" mass="12667">MKRYSVDERTAELMGMVEAGVSKLNTEIKQEESLLIQLIDHVCDSYARDTKEYGYAVASEDQRKMLTEELQRHVTMSMNCLSNNANQKMYMVFRKLIELIEPRIIQSSV</sequence>
<gene>
    <name evidence="1" type="ORF">AQUCO_00800170v1</name>
</gene>
<evidence type="ECO:0000313" key="1">
    <source>
        <dbReference type="EMBL" id="PIA55257.1"/>
    </source>
</evidence>
<keyword evidence="2" id="KW-1185">Reference proteome</keyword>
<name>A0A2G5EI39_AQUCA</name>
<protein>
    <recommendedName>
        <fullName evidence="3">DOG1 domain-containing protein</fullName>
    </recommendedName>
</protein>
<dbReference type="Proteomes" id="UP000230069">
    <property type="component" value="Unassembled WGS sequence"/>
</dbReference>
<proteinExistence type="predicted"/>